<dbReference type="InterPro" id="IPR016032">
    <property type="entry name" value="Sig_transdc_resp-reg_C-effctor"/>
</dbReference>
<evidence type="ECO:0000313" key="1">
    <source>
        <dbReference type="EMBL" id="QNM11447.1"/>
    </source>
</evidence>
<keyword evidence="2" id="KW-1185">Reference proteome</keyword>
<dbReference type="EMBL" id="CP060636">
    <property type="protein sequence ID" value="QNM11447.1"/>
    <property type="molecule type" value="Genomic_DNA"/>
</dbReference>
<dbReference type="GO" id="GO:0006355">
    <property type="term" value="P:regulation of DNA-templated transcription"/>
    <property type="evidence" value="ECO:0007669"/>
    <property type="project" value="InterPro"/>
</dbReference>
<evidence type="ECO:0000313" key="2">
    <source>
        <dbReference type="Proteomes" id="UP000515856"/>
    </source>
</evidence>
<dbReference type="Gene3D" id="1.10.10.10">
    <property type="entry name" value="Winged helix-like DNA-binding domain superfamily/Winged helix DNA-binding domain"/>
    <property type="match status" value="1"/>
</dbReference>
<keyword evidence="1" id="KW-0396">Initiation factor</keyword>
<dbReference type="InterPro" id="IPR036388">
    <property type="entry name" value="WH-like_DNA-bd_sf"/>
</dbReference>
<sequence>MEDVIMQQIVNIIAKDENRREEEVYQDMCVAIDCAYDHEDASIREQWRKIPHAQDKPTPQEVIAYFADNLQVHSNVRNFQK</sequence>
<dbReference type="KEGG" id="ehn:H9Q80_14505"/>
<reference evidence="1 2" key="1">
    <citation type="submission" date="2020-08" db="EMBL/GenBank/DDBJ databases">
        <authorList>
            <person name="Liu C."/>
            <person name="Sun Q."/>
        </authorList>
    </citation>
    <scope>NUCLEOTIDE SEQUENCE [LARGE SCALE GENOMIC DNA]</scope>
    <source>
        <strain evidence="1 2">NSJ-61</strain>
    </source>
</reference>
<dbReference type="GO" id="GO:0003677">
    <property type="term" value="F:DNA binding"/>
    <property type="evidence" value="ECO:0007669"/>
    <property type="project" value="InterPro"/>
</dbReference>
<dbReference type="SUPFAM" id="SSF46894">
    <property type="entry name" value="C-terminal effector domain of the bipartite response regulators"/>
    <property type="match status" value="1"/>
</dbReference>
<proteinExistence type="predicted"/>
<gene>
    <name evidence="1" type="ORF">H9Q80_14505</name>
</gene>
<organism evidence="1 2">
    <name type="scientific">[Eubacterium] hominis</name>
    <dbReference type="NCBI Taxonomy" id="2764325"/>
    <lineage>
        <taxon>Bacteria</taxon>
        <taxon>Bacillati</taxon>
        <taxon>Bacillota</taxon>
        <taxon>Erysipelotrichia</taxon>
        <taxon>Erysipelotrichales</taxon>
        <taxon>Erysipelotrichaceae</taxon>
        <taxon>Amedibacillus</taxon>
    </lineage>
</organism>
<protein>
    <submittedName>
        <fullName evidence="1">Sporulation initiation factor Spo0A</fullName>
    </submittedName>
</protein>
<keyword evidence="1" id="KW-0648">Protein biosynthesis</keyword>
<dbReference type="RefSeq" id="WP_117454131.1">
    <property type="nucleotide sequence ID" value="NZ_CP060636.1"/>
</dbReference>
<dbReference type="Proteomes" id="UP000515856">
    <property type="component" value="Chromosome"/>
</dbReference>
<accession>A0A7G9GKW5</accession>
<dbReference type="GO" id="GO:0003743">
    <property type="term" value="F:translation initiation factor activity"/>
    <property type="evidence" value="ECO:0007669"/>
    <property type="project" value="UniProtKB-KW"/>
</dbReference>
<dbReference type="AlphaFoldDB" id="A0A7G9GKW5"/>
<name>A0A7G9GKW5_9FIRM</name>